<dbReference type="RefSeq" id="WP_069678452.1">
    <property type="nucleotide sequence ID" value="NZ_CP017253.2"/>
</dbReference>
<accession>A0A1D7XG08</accession>
<keyword evidence="4" id="KW-0808">Transferase</keyword>
<dbReference type="InterPro" id="IPR050154">
    <property type="entry name" value="UbiB_kinase"/>
</dbReference>
<reference evidence="5" key="1">
    <citation type="submission" date="2016-09" db="EMBL/GenBank/DDBJ databases">
        <title>Genomics of Clostridium taeniosporum, an organism which forms endospores with ribbon-like appendages.</title>
        <authorList>
            <person name="Walker J.R."/>
        </authorList>
    </citation>
    <scope>NUCLEOTIDE SEQUENCE [LARGE SCALE GENOMIC DNA]</scope>
    <source>
        <strain evidence="5">1/k</strain>
    </source>
</reference>
<keyword evidence="2" id="KW-0812">Transmembrane</keyword>
<dbReference type="PANTHER" id="PTHR10566:SF113">
    <property type="entry name" value="PROTEIN ACTIVITY OF BC1 COMPLEX KINASE 7, CHLOROPLASTIC"/>
    <property type="match status" value="1"/>
</dbReference>
<dbReference type="InterPro" id="IPR004147">
    <property type="entry name" value="ABC1_dom"/>
</dbReference>
<dbReference type="EMBL" id="CP017253">
    <property type="protein sequence ID" value="AOR22286.1"/>
    <property type="molecule type" value="Genomic_DNA"/>
</dbReference>
<organism evidence="4 5">
    <name type="scientific">Clostridium taeniosporum</name>
    <dbReference type="NCBI Taxonomy" id="394958"/>
    <lineage>
        <taxon>Bacteria</taxon>
        <taxon>Bacillati</taxon>
        <taxon>Bacillota</taxon>
        <taxon>Clostridia</taxon>
        <taxon>Eubacteriales</taxon>
        <taxon>Clostridiaceae</taxon>
        <taxon>Clostridium</taxon>
    </lineage>
</organism>
<dbReference type="CDD" id="cd05121">
    <property type="entry name" value="ABC1_ADCK3-like"/>
    <property type="match status" value="1"/>
</dbReference>
<gene>
    <name evidence="4" type="ORF">BGI42_00395</name>
</gene>
<dbReference type="Pfam" id="PF03109">
    <property type="entry name" value="ABC1"/>
    <property type="match status" value="1"/>
</dbReference>
<evidence type="ECO:0000313" key="4">
    <source>
        <dbReference type="EMBL" id="AOR22286.1"/>
    </source>
</evidence>
<feature type="transmembrane region" description="Helical" evidence="2">
    <location>
        <begin position="472"/>
        <end position="493"/>
    </location>
</feature>
<keyword evidence="2" id="KW-0472">Membrane</keyword>
<protein>
    <submittedName>
        <fullName evidence="4">Protein kinase</fullName>
    </submittedName>
</protein>
<name>A0A1D7XG08_9CLOT</name>
<sequence length="538" mass="61334">MTKQSSERLKKIIKVFASYGFGYIFDSKKAEDKKSPANLRNAFEELGPTFIKLGQIMSTRPDILPKEYIDELVKLQDSAPQEDFTIMKSVLENSLKISLEEYFKYIDKFPIASASIAQVYKGVLKDGRNVVVKIQRPNIYEEIHLDIAIIMRIFKLTKTKIKLPIDPIEALQEIKITAEEELDFILEGKNVEKFRNNNKNVISIYTPYVVKGLLSNKVLVLEKIDGFKINDLKQIKNNGYNHKDIAKKLALSYCKQIFKDGFFHGDPHPGNLLISCGKICFIDFGIVGQLNEGTKKNLNSMMLAIATRDKEKLIECILAVSIKKGKVNRMHLYDGVSYMFDTYLTTSIKNIKISVLVQEIFHLTRENNLQLPRELVSLIRGIIILEGVIVEIDPELEIIDVIVSFIKEKNKDIIFDTLTSEELLVSLYSFGRDGIRIPSKMLELLTKMSLGESKFQFVVEDKEYIFQELNKMINRIITGLLVAALIIGSSLVISKNVGPKYNGVSLIGIVGYSISIIFALILLINMIKYWYFNIKNKK</sequence>
<dbReference type="Gene3D" id="1.10.510.10">
    <property type="entry name" value="Transferase(Phosphotransferase) domain 1"/>
    <property type="match status" value="1"/>
</dbReference>
<evidence type="ECO:0000256" key="1">
    <source>
        <dbReference type="ARBA" id="ARBA00009670"/>
    </source>
</evidence>
<comment type="similarity">
    <text evidence="1">Belongs to the protein kinase superfamily. ADCK protein kinase family.</text>
</comment>
<feature type="domain" description="ABC1 atypical kinase-like" evidence="3">
    <location>
        <begin position="74"/>
        <end position="315"/>
    </location>
</feature>
<dbReference type="AlphaFoldDB" id="A0A1D7XG08"/>
<dbReference type="InterPro" id="IPR011009">
    <property type="entry name" value="Kinase-like_dom_sf"/>
</dbReference>
<dbReference type="Proteomes" id="UP000094652">
    <property type="component" value="Chromosome"/>
</dbReference>
<dbReference type="GO" id="GO:0016301">
    <property type="term" value="F:kinase activity"/>
    <property type="evidence" value="ECO:0007669"/>
    <property type="project" value="UniProtKB-KW"/>
</dbReference>
<evidence type="ECO:0000259" key="3">
    <source>
        <dbReference type="Pfam" id="PF03109"/>
    </source>
</evidence>
<keyword evidence="5" id="KW-1185">Reference proteome</keyword>
<evidence type="ECO:0000256" key="2">
    <source>
        <dbReference type="SAM" id="Phobius"/>
    </source>
</evidence>
<dbReference type="STRING" id="394958.BGI42_00395"/>
<dbReference type="PANTHER" id="PTHR10566">
    <property type="entry name" value="CHAPERONE-ACTIVITY OF BC1 COMPLEX CABC1 -RELATED"/>
    <property type="match status" value="1"/>
</dbReference>
<keyword evidence="4" id="KW-0418">Kinase</keyword>
<feature type="transmembrane region" description="Helical" evidence="2">
    <location>
        <begin position="505"/>
        <end position="531"/>
    </location>
</feature>
<dbReference type="KEGG" id="ctae:BGI42_00395"/>
<proteinExistence type="inferred from homology"/>
<dbReference type="OrthoDB" id="9795390at2"/>
<dbReference type="SUPFAM" id="SSF56112">
    <property type="entry name" value="Protein kinase-like (PK-like)"/>
    <property type="match status" value="1"/>
</dbReference>
<keyword evidence="2" id="KW-1133">Transmembrane helix</keyword>
<evidence type="ECO:0000313" key="5">
    <source>
        <dbReference type="Proteomes" id="UP000094652"/>
    </source>
</evidence>